<evidence type="ECO:0000256" key="1">
    <source>
        <dbReference type="SAM" id="MobiDB-lite"/>
    </source>
</evidence>
<evidence type="ECO:0000313" key="2">
    <source>
        <dbReference type="EMBL" id="MED6175576.1"/>
    </source>
</evidence>
<feature type="compositionally biased region" description="Polar residues" evidence="1">
    <location>
        <begin position="196"/>
        <end position="213"/>
    </location>
</feature>
<protein>
    <submittedName>
        <fullName evidence="2">Uncharacterized protein</fullName>
    </submittedName>
</protein>
<gene>
    <name evidence="2" type="ORF">PIB30_079687</name>
</gene>
<accession>A0ABU6VPN4</accession>
<feature type="compositionally biased region" description="Basic and acidic residues" evidence="1">
    <location>
        <begin position="227"/>
        <end position="246"/>
    </location>
</feature>
<feature type="region of interest" description="Disordered" evidence="1">
    <location>
        <begin position="177"/>
        <end position="259"/>
    </location>
</feature>
<feature type="compositionally biased region" description="Acidic residues" evidence="1">
    <location>
        <begin position="183"/>
        <end position="192"/>
    </location>
</feature>
<reference evidence="2 3" key="1">
    <citation type="journal article" date="2023" name="Plants (Basel)">
        <title>Bridging the Gap: Combining Genomics and Transcriptomics Approaches to Understand Stylosanthes scabra, an Orphan Legume from the Brazilian Caatinga.</title>
        <authorList>
            <person name="Ferreira-Neto J.R.C."/>
            <person name="da Silva M.D."/>
            <person name="Binneck E."/>
            <person name="de Melo N.F."/>
            <person name="da Silva R.H."/>
            <person name="de Melo A.L.T.M."/>
            <person name="Pandolfi V."/>
            <person name="Bustamante F.O."/>
            <person name="Brasileiro-Vidal A.C."/>
            <person name="Benko-Iseppon A.M."/>
        </authorList>
    </citation>
    <scope>NUCLEOTIDE SEQUENCE [LARGE SCALE GENOMIC DNA]</scope>
    <source>
        <tissue evidence="2">Leaves</tissue>
    </source>
</reference>
<evidence type="ECO:0000313" key="3">
    <source>
        <dbReference type="Proteomes" id="UP001341840"/>
    </source>
</evidence>
<comment type="caution">
    <text evidence="2">The sequence shown here is derived from an EMBL/GenBank/DDBJ whole genome shotgun (WGS) entry which is preliminary data.</text>
</comment>
<sequence>MVNFSLAILEREKHTRGAKIGRDVSCFSGRSLTWFQLWSRRNPNADWETFDLAFLHQFEPNMRPLLPKICWNKVEDWEIKWEEIKARLNLSQQQQQQSQIAQETTQSQSSTEQEIAVVLAVAEIQEKIKVKGDSDPASTHHFIICPESQAETEFEISEQHLNSASKEKAEVDTVLDSKSTDLEALDPDEGEEAISSGGTTASCNGTRRTTNNGAEVGAGADETVVTDLDRGTITEDDKAPDLHTSNDDDENDVASKGEH</sequence>
<keyword evidence="3" id="KW-1185">Reference proteome</keyword>
<proteinExistence type="predicted"/>
<feature type="non-terminal residue" evidence="2">
    <location>
        <position position="259"/>
    </location>
</feature>
<name>A0ABU6VPN4_9FABA</name>
<dbReference type="Proteomes" id="UP001341840">
    <property type="component" value="Unassembled WGS sequence"/>
</dbReference>
<organism evidence="2 3">
    <name type="scientific">Stylosanthes scabra</name>
    <dbReference type="NCBI Taxonomy" id="79078"/>
    <lineage>
        <taxon>Eukaryota</taxon>
        <taxon>Viridiplantae</taxon>
        <taxon>Streptophyta</taxon>
        <taxon>Embryophyta</taxon>
        <taxon>Tracheophyta</taxon>
        <taxon>Spermatophyta</taxon>
        <taxon>Magnoliopsida</taxon>
        <taxon>eudicotyledons</taxon>
        <taxon>Gunneridae</taxon>
        <taxon>Pentapetalae</taxon>
        <taxon>rosids</taxon>
        <taxon>fabids</taxon>
        <taxon>Fabales</taxon>
        <taxon>Fabaceae</taxon>
        <taxon>Papilionoideae</taxon>
        <taxon>50 kb inversion clade</taxon>
        <taxon>dalbergioids sensu lato</taxon>
        <taxon>Dalbergieae</taxon>
        <taxon>Pterocarpus clade</taxon>
        <taxon>Stylosanthes</taxon>
    </lineage>
</organism>
<dbReference type="EMBL" id="JASCZI010152172">
    <property type="protein sequence ID" value="MED6175576.1"/>
    <property type="molecule type" value="Genomic_DNA"/>
</dbReference>